<dbReference type="SUPFAM" id="SSF52540">
    <property type="entry name" value="P-loop containing nucleoside triphosphate hydrolases"/>
    <property type="match status" value="1"/>
</dbReference>
<dbReference type="InterPro" id="IPR002182">
    <property type="entry name" value="NB-ARC"/>
</dbReference>
<dbReference type="InterPro" id="IPR027417">
    <property type="entry name" value="P-loop_NTPase"/>
</dbReference>
<sequence length="165" mass="18886">TLAKVIYESIAYKFEASCFIPNIREQTKKHGLLYLQIQLISQILGESETNIQINTCVATSMIANRIRQRRVLIILDDMDGDEQVQALAGSHDWFGQGSRIIITSRDLHFLKIVLRDVGDVGDDTYLVELLNNEEALELFSWKAFKKPHPEKNYVELSKDIVSYAQ</sequence>
<dbReference type="PANTHER" id="PTHR11017">
    <property type="entry name" value="LEUCINE-RICH REPEAT-CONTAINING PROTEIN"/>
    <property type="match status" value="1"/>
</dbReference>
<protein>
    <submittedName>
        <fullName evidence="2">NBS-containing resistance-like protein</fullName>
    </submittedName>
</protein>
<evidence type="ECO:0000259" key="1">
    <source>
        <dbReference type="Pfam" id="PF00931"/>
    </source>
</evidence>
<reference evidence="2" key="1">
    <citation type="submission" date="2008-09" db="EMBL/GenBank/DDBJ databases">
        <title>Gene candidates for pathogen perception in Corylus avellana.</title>
        <authorList>
            <person name="Pilotti M."/>
            <person name="Tizzani L."/>
            <person name="Brunetti A."/>
            <person name="Gervasi F."/>
            <person name="Gallelli A."/>
        </authorList>
    </citation>
    <scope>NUCLEOTIDE SEQUENCE</scope>
    <source>
        <strain evidence="2">Cav.tr.F5R11.51</strain>
    </source>
</reference>
<organism evidence="2">
    <name type="scientific">Corylus avellana</name>
    <name type="common">European hazel</name>
    <name type="synonym">Corylus maxima</name>
    <dbReference type="NCBI Taxonomy" id="13451"/>
    <lineage>
        <taxon>Eukaryota</taxon>
        <taxon>Viridiplantae</taxon>
        <taxon>Streptophyta</taxon>
        <taxon>Embryophyta</taxon>
        <taxon>Tracheophyta</taxon>
        <taxon>Spermatophyta</taxon>
        <taxon>Magnoliopsida</taxon>
        <taxon>eudicotyledons</taxon>
        <taxon>Gunneridae</taxon>
        <taxon>Pentapetalae</taxon>
        <taxon>rosids</taxon>
        <taxon>fabids</taxon>
        <taxon>Fagales</taxon>
        <taxon>Betulaceae</taxon>
        <taxon>Corylus</taxon>
    </lineage>
</organism>
<dbReference type="GO" id="GO:0006952">
    <property type="term" value="P:defense response"/>
    <property type="evidence" value="ECO:0007669"/>
    <property type="project" value="InterPro"/>
</dbReference>
<dbReference type="Gene3D" id="3.40.50.300">
    <property type="entry name" value="P-loop containing nucleotide triphosphate hydrolases"/>
    <property type="match status" value="1"/>
</dbReference>
<feature type="non-terminal residue" evidence="2">
    <location>
        <position position="165"/>
    </location>
</feature>
<name>C7A763_CORAV</name>
<feature type="domain" description="NB-ARC" evidence="1">
    <location>
        <begin position="38"/>
        <end position="147"/>
    </location>
</feature>
<dbReference type="AlphaFoldDB" id="C7A763"/>
<dbReference type="Pfam" id="PF00931">
    <property type="entry name" value="NB-ARC"/>
    <property type="match status" value="1"/>
</dbReference>
<dbReference type="PANTHER" id="PTHR11017:SF559">
    <property type="entry name" value="DISEASE RESISTANCE PROTEIN CHL1"/>
    <property type="match status" value="1"/>
</dbReference>
<proteinExistence type="predicted"/>
<dbReference type="InterPro" id="IPR044974">
    <property type="entry name" value="Disease_R_plants"/>
</dbReference>
<dbReference type="EMBL" id="FJ185389">
    <property type="protein sequence ID" value="ACN87440.1"/>
    <property type="molecule type" value="Genomic_DNA"/>
</dbReference>
<feature type="non-terminal residue" evidence="2">
    <location>
        <position position="1"/>
    </location>
</feature>
<dbReference type="GO" id="GO:0043531">
    <property type="term" value="F:ADP binding"/>
    <property type="evidence" value="ECO:0007669"/>
    <property type="project" value="InterPro"/>
</dbReference>
<accession>C7A763</accession>
<evidence type="ECO:0000313" key="2">
    <source>
        <dbReference type="EMBL" id="ACN87440.1"/>
    </source>
</evidence>